<dbReference type="InterPro" id="IPR003607">
    <property type="entry name" value="HD/PDEase_dom"/>
</dbReference>
<dbReference type="Pfam" id="PF01966">
    <property type="entry name" value="HD"/>
    <property type="match status" value="1"/>
</dbReference>
<reference evidence="2 3" key="1">
    <citation type="submission" date="2011-08" db="EMBL/GenBank/DDBJ databases">
        <title>The Genome Sequence of Prevotella sp. oral taxon 302 str. F0323.</title>
        <authorList>
            <consortium name="The Broad Institute Genome Sequencing Platform"/>
            <person name="Earl A."/>
            <person name="Ward D."/>
            <person name="Feldgarden M."/>
            <person name="Gevers D."/>
            <person name="Izard J."/>
            <person name="Blanton J.M."/>
            <person name="Baranova O.V."/>
            <person name="Tanner A.C."/>
            <person name="Dewhirst F.E."/>
            <person name="Young S.K."/>
            <person name="Zeng Q."/>
            <person name="Gargeya S."/>
            <person name="Fitzgerald M."/>
            <person name="Haas B."/>
            <person name="Abouelleil A."/>
            <person name="Alvarado L."/>
            <person name="Arachchi H.M."/>
            <person name="Berlin A."/>
            <person name="Brown A."/>
            <person name="Chapman S.B."/>
            <person name="Chen Z."/>
            <person name="Dunbar C."/>
            <person name="Freedman E."/>
            <person name="Gearin G."/>
            <person name="Gellesch M."/>
            <person name="Goldberg J."/>
            <person name="Griggs A."/>
            <person name="Gujja S."/>
            <person name="Heiman D."/>
            <person name="Howarth C."/>
            <person name="Larson L."/>
            <person name="Lui A."/>
            <person name="MacDonald P.J.P."/>
            <person name="Montmayeur A."/>
            <person name="Murphy C."/>
            <person name="Neiman D."/>
            <person name="Pearson M."/>
            <person name="Priest M."/>
            <person name="Roberts A."/>
            <person name="Saif S."/>
            <person name="Shea T."/>
            <person name="Shenoy N."/>
            <person name="Sisk P."/>
            <person name="Stolte C."/>
            <person name="Sykes S."/>
            <person name="Wortman J."/>
            <person name="Nusbaum C."/>
            <person name="Birren B."/>
        </authorList>
    </citation>
    <scope>NUCLEOTIDE SEQUENCE [LARGE SCALE GENOMIC DNA]</scope>
    <source>
        <strain evidence="2 3">F0323</strain>
    </source>
</reference>
<organism evidence="2 3">
    <name type="scientific">Alloprevotella rava F0323</name>
    <dbReference type="NCBI Taxonomy" id="679199"/>
    <lineage>
        <taxon>Bacteria</taxon>
        <taxon>Pseudomonadati</taxon>
        <taxon>Bacteroidota</taxon>
        <taxon>Bacteroidia</taxon>
        <taxon>Bacteroidales</taxon>
        <taxon>Prevotellaceae</taxon>
        <taxon>Alloprevotella</taxon>
    </lineage>
</organism>
<proteinExistence type="predicted"/>
<dbReference type="SMART" id="SM00471">
    <property type="entry name" value="HDc"/>
    <property type="match status" value="1"/>
</dbReference>
<dbReference type="EMBL" id="ACZK01000008">
    <property type="protein sequence ID" value="EHG24382.1"/>
    <property type="molecule type" value="Genomic_DNA"/>
</dbReference>
<comment type="caution">
    <text evidence="2">The sequence shown here is derived from an EMBL/GenBank/DDBJ whole genome shotgun (WGS) entry which is preliminary data.</text>
</comment>
<dbReference type="AlphaFoldDB" id="G5G9G8"/>
<dbReference type="STRING" id="679199.HMPREF9332_00219"/>
<dbReference type="InterPro" id="IPR045509">
    <property type="entry name" value="HD_assoc_2"/>
</dbReference>
<dbReference type="eggNOG" id="COG1078">
    <property type="taxonomic scope" value="Bacteria"/>
</dbReference>
<dbReference type="GO" id="GO:0008832">
    <property type="term" value="F:dGTPase activity"/>
    <property type="evidence" value="ECO:0007669"/>
    <property type="project" value="TreeGrafter"/>
</dbReference>
<sequence length="405" mass="46979">MYMRGPLIINDPVYGFTRVPRGLLTEIIAHSCFLRLGRIRQLGMSTCVYPGAQHTRKQHSIGAFHLMQEALRHLQEKGHFIFDSEIEAVEAAILLHDVGHGPFSHVLEKTFIKGITHEDISLLIMNRMNEQLHGGLSLAINIFENKYPKRFLHELICSQLDVDRLDYLCRDSFFCGVREGNIGADRIIEMLDIVDDKLVVDAKGLYSVENYLMSRRMMYWQVYLHKTAVAAEEVLRSALRRAKYLMRNGKDLFASPSLYFFLVQEIPNNEPNWLDYYIDLEDNDIMSALKVWMKSDDKILAMLCSDFINRRLFKVDVYAEAIPEGEEERLKQELSKQLELPLEDMDYFVTWRKVQKELYSATANGIGILYPDGEVKDLIDVSNIVRSDIAGLSDEKFYVFRQRME</sequence>
<gene>
    <name evidence="2" type="ORF">HMPREF9332_00219</name>
</gene>
<feature type="domain" description="HD/PDEase" evidence="1">
    <location>
        <begin position="52"/>
        <end position="177"/>
    </location>
</feature>
<dbReference type="HOGENOM" id="CLU_026821_0_0_10"/>
<dbReference type="PANTHER" id="PTHR11373">
    <property type="entry name" value="DEOXYNUCLEOSIDE TRIPHOSPHATE TRIPHOSPHOHYDROLASE"/>
    <property type="match status" value="1"/>
</dbReference>
<dbReference type="Proteomes" id="UP000015993">
    <property type="component" value="Unassembled WGS sequence"/>
</dbReference>
<dbReference type="PANTHER" id="PTHR11373:SF4">
    <property type="entry name" value="DEOXYNUCLEOSIDE TRIPHOSPHATE TRIPHOSPHOHYDROLASE SAMHD1"/>
    <property type="match status" value="1"/>
</dbReference>
<dbReference type="Gene3D" id="1.10.3210.10">
    <property type="entry name" value="Hypothetical protein af1432"/>
    <property type="match status" value="1"/>
</dbReference>
<dbReference type="Pfam" id="PF19276">
    <property type="entry name" value="HD_assoc_2"/>
    <property type="match status" value="1"/>
</dbReference>
<evidence type="ECO:0000313" key="3">
    <source>
        <dbReference type="Proteomes" id="UP000015993"/>
    </source>
</evidence>
<dbReference type="SUPFAM" id="SSF109604">
    <property type="entry name" value="HD-domain/PDEase-like"/>
    <property type="match status" value="1"/>
</dbReference>
<protein>
    <recommendedName>
        <fullName evidence="1">HD/PDEase domain-containing protein</fullName>
    </recommendedName>
</protein>
<keyword evidence="3" id="KW-1185">Reference proteome</keyword>
<dbReference type="CDD" id="cd00077">
    <property type="entry name" value="HDc"/>
    <property type="match status" value="1"/>
</dbReference>
<evidence type="ECO:0000259" key="1">
    <source>
        <dbReference type="SMART" id="SM00471"/>
    </source>
</evidence>
<accession>G5G9G8</accession>
<evidence type="ECO:0000313" key="2">
    <source>
        <dbReference type="EMBL" id="EHG24382.1"/>
    </source>
</evidence>
<name>G5G9G8_9BACT</name>
<dbReference type="PATRIC" id="fig|679199.3.peg.227"/>
<dbReference type="GO" id="GO:0006203">
    <property type="term" value="P:dGTP catabolic process"/>
    <property type="evidence" value="ECO:0007669"/>
    <property type="project" value="TreeGrafter"/>
</dbReference>
<dbReference type="InterPro" id="IPR050135">
    <property type="entry name" value="dGTPase-like"/>
</dbReference>
<dbReference type="InterPro" id="IPR006674">
    <property type="entry name" value="HD_domain"/>
</dbReference>